<evidence type="ECO:0000313" key="2">
    <source>
        <dbReference type="EMBL" id="ONK78166.1"/>
    </source>
</evidence>
<dbReference type="Proteomes" id="UP000243459">
    <property type="component" value="Chromosome 2"/>
</dbReference>
<reference evidence="3" key="1">
    <citation type="journal article" date="2017" name="Nat. Commun.">
        <title>The asparagus genome sheds light on the origin and evolution of a young Y chromosome.</title>
        <authorList>
            <person name="Harkess A."/>
            <person name="Zhou J."/>
            <person name="Xu C."/>
            <person name="Bowers J.E."/>
            <person name="Van der Hulst R."/>
            <person name="Ayyampalayam S."/>
            <person name="Mercati F."/>
            <person name="Riccardi P."/>
            <person name="McKain M.R."/>
            <person name="Kakrana A."/>
            <person name="Tang H."/>
            <person name="Ray J."/>
            <person name="Groenendijk J."/>
            <person name="Arikit S."/>
            <person name="Mathioni S.M."/>
            <person name="Nakano M."/>
            <person name="Shan H."/>
            <person name="Telgmann-Rauber A."/>
            <person name="Kanno A."/>
            <person name="Yue Z."/>
            <person name="Chen H."/>
            <person name="Li W."/>
            <person name="Chen Y."/>
            <person name="Xu X."/>
            <person name="Zhang Y."/>
            <person name="Luo S."/>
            <person name="Chen H."/>
            <person name="Gao J."/>
            <person name="Mao Z."/>
            <person name="Pires J.C."/>
            <person name="Luo M."/>
            <person name="Kudrna D."/>
            <person name="Wing R.A."/>
            <person name="Meyers B.C."/>
            <person name="Yi K."/>
            <person name="Kong H."/>
            <person name="Lavrijsen P."/>
            <person name="Sunseri F."/>
            <person name="Falavigna A."/>
            <person name="Ye Y."/>
            <person name="Leebens-Mack J.H."/>
            <person name="Chen G."/>
        </authorList>
    </citation>
    <scope>NUCLEOTIDE SEQUENCE [LARGE SCALE GENOMIC DNA]</scope>
    <source>
        <strain evidence="3">cv. DH0086</strain>
    </source>
</reference>
<protein>
    <submittedName>
        <fullName evidence="2">Uncharacterized protein</fullName>
    </submittedName>
</protein>
<dbReference type="AlphaFoldDB" id="A0A5P1FIM9"/>
<dbReference type="Gramene" id="ONK78166">
    <property type="protein sequence ID" value="ONK78166"/>
    <property type="gene ID" value="A4U43_C02F15200"/>
</dbReference>
<proteinExistence type="predicted"/>
<dbReference type="EMBL" id="CM007382">
    <property type="protein sequence ID" value="ONK78166.1"/>
    <property type="molecule type" value="Genomic_DNA"/>
</dbReference>
<evidence type="ECO:0000256" key="1">
    <source>
        <dbReference type="SAM" id="MobiDB-lite"/>
    </source>
</evidence>
<organism evidence="2 3">
    <name type="scientific">Asparagus officinalis</name>
    <name type="common">Garden asparagus</name>
    <dbReference type="NCBI Taxonomy" id="4686"/>
    <lineage>
        <taxon>Eukaryota</taxon>
        <taxon>Viridiplantae</taxon>
        <taxon>Streptophyta</taxon>
        <taxon>Embryophyta</taxon>
        <taxon>Tracheophyta</taxon>
        <taxon>Spermatophyta</taxon>
        <taxon>Magnoliopsida</taxon>
        <taxon>Liliopsida</taxon>
        <taxon>Asparagales</taxon>
        <taxon>Asparagaceae</taxon>
        <taxon>Asparagoideae</taxon>
        <taxon>Asparagus</taxon>
    </lineage>
</organism>
<sequence length="141" mass="15504">MSPKTATGKGKGKKVSSSSDTADRSRIHKLAFLFGDSMPNPDILDLGTYHWLRTVVVEAAIISIQPPKAEEGEDLRIEVTSLEIPATVSEGPSSRGDLLRPEPKELARIDESLEYLQCNVVENLSQSSSVSMRGLVRYFEQ</sequence>
<name>A0A5P1FIM9_ASPOF</name>
<accession>A0A5P1FIM9</accession>
<evidence type="ECO:0000313" key="3">
    <source>
        <dbReference type="Proteomes" id="UP000243459"/>
    </source>
</evidence>
<keyword evidence="3" id="KW-1185">Reference proteome</keyword>
<feature type="region of interest" description="Disordered" evidence="1">
    <location>
        <begin position="1"/>
        <end position="23"/>
    </location>
</feature>
<gene>
    <name evidence="2" type="ORF">A4U43_C02F15200</name>
</gene>